<reference evidence="5 6" key="1">
    <citation type="journal article" date="2011" name="J. Bacteriol.">
        <title>Genome sequence of the mercury-methylating and pleomorphic Desulfovibrio africanus Strain Walvis Bay.</title>
        <authorList>
            <person name="Brown S.D."/>
            <person name="Wall J.D."/>
            <person name="Kucken A.M."/>
            <person name="Gilmour C.C."/>
            <person name="Podar M."/>
            <person name="Brandt C.C."/>
            <person name="Teshima H."/>
            <person name="Detter J.C."/>
            <person name="Han C.S."/>
            <person name="Land M.L."/>
            <person name="Lucas S."/>
            <person name="Han J."/>
            <person name="Pennacchio L."/>
            <person name="Nolan M."/>
            <person name="Pitluck S."/>
            <person name="Woyke T."/>
            <person name="Goodwin L."/>
            <person name="Palumbo A.V."/>
            <person name="Elias D.A."/>
        </authorList>
    </citation>
    <scope>NUCLEOTIDE SEQUENCE [LARGE SCALE GENOMIC DNA]</scope>
    <source>
        <strain evidence="5 6">Walvis Bay</strain>
    </source>
</reference>
<evidence type="ECO:0000256" key="1">
    <source>
        <dbReference type="ARBA" id="ARBA00023016"/>
    </source>
</evidence>
<dbReference type="HOGENOM" id="CLU_046737_12_1_7"/>
<dbReference type="PROSITE" id="PS01031">
    <property type="entry name" value="SHSP"/>
    <property type="match status" value="1"/>
</dbReference>
<dbReference type="KEGG" id="daf:Desaf_1638"/>
<accession>F3Z176</accession>
<dbReference type="STRING" id="690850.Desaf_1638"/>
<gene>
    <name evidence="5" type="ORF">Desaf_1638</name>
</gene>
<dbReference type="CDD" id="cd06464">
    <property type="entry name" value="ACD_sHsps-like"/>
    <property type="match status" value="1"/>
</dbReference>
<protein>
    <submittedName>
        <fullName evidence="5">Heat shock protein Hsp20</fullName>
    </submittedName>
</protein>
<dbReference type="InterPro" id="IPR044587">
    <property type="entry name" value="HSP21-like"/>
</dbReference>
<evidence type="ECO:0000256" key="2">
    <source>
        <dbReference type="PROSITE-ProRule" id="PRU00285"/>
    </source>
</evidence>
<dbReference type="PANTHER" id="PTHR46733">
    <property type="entry name" value="26.5 KDA HEAT SHOCK PROTEIN, MITOCHONDRIAL"/>
    <property type="match status" value="1"/>
</dbReference>
<organism evidence="5 6">
    <name type="scientific">Desulfocurvibacter africanus subsp. africanus str. Walvis Bay</name>
    <dbReference type="NCBI Taxonomy" id="690850"/>
    <lineage>
        <taxon>Bacteria</taxon>
        <taxon>Pseudomonadati</taxon>
        <taxon>Thermodesulfobacteriota</taxon>
        <taxon>Desulfovibrionia</taxon>
        <taxon>Desulfovibrionales</taxon>
        <taxon>Desulfovibrionaceae</taxon>
        <taxon>Desulfocurvibacter</taxon>
    </lineage>
</organism>
<dbReference type="SUPFAM" id="SSF49764">
    <property type="entry name" value="HSP20-like chaperones"/>
    <property type="match status" value="1"/>
</dbReference>
<sequence length="137" mass="15597">MVIDFSTLYDFPRQFDRLLEEFTRPYALSERRLAYPPLNITEDDRNLYVSAEIPGVAMEELELSLTDKSLVIKGERKGEQGKYFRQERPVGAFQRVITLGIPVNREAIKARLASGILEITLPKAEEAQPKKISIDVG</sequence>
<evidence type="ECO:0000256" key="3">
    <source>
        <dbReference type="RuleBase" id="RU003616"/>
    </source>
</evidence>
<dbReference type="InterPro" id="IPR008978">
    <property type="entry name" value="HSP20-like_chaperone"/>
</dbReference>
<evidence type="ECO:0000313" key="6">
    <source>
        <dbReference type="Proteomes" id="UP000007844"/>
    </source>
</evidence>
<name>F3Z176_DESAF</name>
<dbReference type="SMR" id="F3Z176"/>
<proteinExistence type="inferred from homology"/>
<keyword evidence="6" id="KW-1185">Reference proteome</keyword>
<keyword evidence="1 5" id="KW-0346">Stress response</keyword>
<dbReference type="RefSeq" id="WP_014259742.1">
    <property type="nucleotide sequence ID" value="NC_016629.1"/>
</dbReference>
<evidence type="ECO:0000313" key="5">
    <source>
        <dbReference type="EMBL" id="EGJ49974.1"/>
    </source>
</evidence>
<dbReference type="GO" id="GO:0009408">
    <property type="term" value="P:response to heat"/>
    <property type="evidence" value="ECO:0007669"/>
    <property type="project" value="InterPro"/>
</dbReference>
<dbReference type="PANTHER" id="PTHR46733:SF4">
    <property type="entry name" value="HEAT SHOCK PROTEIN 21, CHLOROPLASTIC"/>
    <property type="match status" value="1"/>
</dbReference>
<dbReference type="InterPro" id="IPR002068">
    <property type="entry name" value="A-crystallin/Hsp20_dom"/>
</dbReference>
<dbReference type="Gene3D" id="2.60.40.790">
    <property type="match status" value="1"/>
</dbReference>
<comment type="similarity">
    <text evidence="2 3">Belongs to the small heat shock protein (HSP20) family.</text>
</comment>
<evidence type="ECO:0000259" key="4">
    <source>
        <dbReference type="PROSITE" id="PS01031"/>
    </source>
</evidence>
<dbReference type="Pfam" id="PF00011">
    <property type="entry name" value="HSP20"/>
    <property type="match status" value="1"/>
</dbReference>
<feature type="domain" description="SHSP" evidence="4">
    <location>
        <begin position="29"/>
        <end position="137"/>
    </location>
</feature>
<dbReference type="Proteomes" id="UP000007844">
    <property type="component" value="Chromosome"/>
</dbReference>
<dbReference type="EMBL" id="CP003221">
    <property type="protein sequence ID" value="EGJ49974.1"/>
    <property type="molecule type" value="Genomic_DNA"/>
</dbReference>
<dbReference type="eggNOG" id="COG0071">
    <property type="taxonomic scope" value="Bacteria"/>
</dbReference>
<dbReference type="AlphaFoldDB" id="F3Z176"/>